<dbReference type="PANTHER" id="PTHR23023">
    <property type="entry name" value="DIMETHYLANILINE MONOOXYGENASE"/>
    <property type="match status" value="1"/>
</dbReference>
<evidence type="ECO:0000256" key="5">
    <source>
        <dbReference type="ARBA" id="ARBA00023002"/>
    </source>
</evidence>
<dbReference type="InterPro" id="IPR020946">
    <property type="entry name" value="Flavin_mOase-like"/>
</dbReference>
<keyword evidence="7" id="KW-0503">Monooxygenase</keyword>
<dbReference type="InterPro" id="IPR036188">
    <property type="entry name" value="FAD/NAD-bd_sf"/>
</dbReference>
<gene>
    <name evidence="7" type="ORF">PODCO_700450</name>
</gene>
<keyword evidence="3" id="KW-0274">FAD</keyword>
<feature type="transmembrane region" description="Helical" evidence="6">
    <location>
        <begin position="557"/>
        <end position="580"/>
    </location>
</feature>
<evidence type="ECO:0000256" key="6">
    <source>
        <dbReference type="SAM" id="Phobius"/>
    </source>
</evidence>
<dbReference type="PIRSF" id="PIRSF000332">
    <property type="entry name" value="FMO"/>
    <property type="match status" value="1"/>
</dbReference>
<evidence type="ECO:0000313" key="7">
    <source>
        <dbReference type="EMBL" id="VBB87302.1"/>
    </source>
</evidence>
<sequence length="621" mass="70182">MKVAVIGAGPSGLVTLKYLVSAHTFLGTEPIETLLFESEDTIGGTFQARTYEDAELTSFSDFHLRDDDPDFVSAERYVKYLHEYCDKFKLWSQIKLSTTVVSVNPNIKCKGHTITYSTKGTRKQKSWTCDATAVCSGLHVTPNLPEIPGLENHVPLVMHSSQFKSRSQFGTNKTVMVLGSGETGTDITYLAVTSPTKQVVICHRSGFHFAPKRNLSPVLFSVLGGTPNSTLTVALDNPRASFFDTAYVHPLLRNSNALWTFYDWYIKGILWLNTGTSGGLDQIVGEPSPEKNHVSKIFFNKSSKASPYISCPYRLNSKRSLVDRIRSGIIQSPVPSTNGRQIDLAPWPESVSSDGEIHFQDNGRPEFQRVKDGNIKPDIVICCTGYKQTFPFLDRDHYPTAEEANVGNIWHDRDPTVGFIGLLRPSLGAIAPLAEMQAQLWILGIMVPERVPELRPEDETHYRLLHGKDSRIGYGNDHESYVYQLALDMNSAVGFAEIVKRSWERREWRFAIAWALGANVNPKFRIHGPWRWDRAERLLETEVWETICRRRWFFDHFLLSFLPMAIFGLLSLACWIYAMLYHAMFDVVLAVCEHGPGTIPYARVLWVEGKLVLHMTTSKNR</sequence>
<keyword evidence="4" id="KW-0521">NADP</keyword>
<dbReference type="InterPro" id="IPR050346">
    <property type="entry name" value="FMO-like"/>
</dbReference>
<keyword evidence="6" id="KW-0472">Membrane</keyword>
<dbReference type="Pfam" id="PF00743">
    <property type="entry name" value="FMO-like"/>
    <property type="match status" value="1"/>
</dbReference>
<evidence type="ECO:0000256" key="3">
    <source>
        <dbReference type="ARBA" id="ARBA00022827"/>
    </source>
</evidence>
<reference evidence="7" key="1">
    <citation type="submission" date="2018-02" db="EMBL/GenBank/DDBJ databases">
        <authorList>
            <person name="Silar P."/>
        </authorList>
    </citation>
    <scope>NUCLEOTIDE SEQUENCE [LARGE SCALE GENOMIC DNA]</scope>
    <source>
        <strain evidence="7">T</strain>
    </source>
</reference>
<accession>A0ABY6SM97</accession>
<dbReference type="PRINTS" id="PR00370">
    <property type="entry name" value="FMOXYGENASE"/>
</dbReference>
<dbReference type="Gene3D" id="3.50.50.60">
    <property type="entry name" value="FAD/NAD(P)-binding domain"/>
    <property type="match status" value="3"/>
</dbReference>
<protein>
    <submittedName>
        <fullName evidence="7">Monooxygenase</fullName>
    </submittedName>
</protein>
<keyword evidence="2" id="KW-0285">Flavoprotein</keyword>
<evidence type="ECO:0000256" key="1">
    <source>
        <dbReference type="ARBA" id="ARBA00009183"/>
    </source>
</evidence>
<dbReference type="SUPFAM" id="SSF51905">
    <property type="entry name" value="FAD/NAD(P)-binding domain"/>
    <property type="match status" value="2"/>
</dbReference>
<dbReference type="Proteomes" id="UP000280685">
    <property type="component" value="Chromosome 7"/>
</dbReference>
<keyword evidence="6" id="KW-0812">Transmembrane</keyword>
<evidence type="ECO:0000313" key="8">
    <source>
        <dbReference type="Proteomes" id="UP000280685"/>
    </source>
</evidence>
<dbReference type="GO" id="GO:0004497">
    <property type="term" value="F:monooxygenase activity"/>
    <property type="evidence" value="ECO:0007669"/>
    <property type="project" value="UniProtKB-KW"/>
</dbReference>
<organism evidence="7 8">
    <name type="scientific">Podospora comata</name>
    <dbReference type="NCBI Taxonomy" id="48703"/>
    <lineage>
        <taxon>Eukaryota</taxon>
        <taxon>Fungi</taxon>
        <taxon>Dikarya</taxon>
        <taxon>Ascomycota</taxon>
        <taxon>Pezizomycotina</taxon>
        <taxon>Sordariomycetes</taxon>
        <taxon>Sordariomycetidae</taxon>
        <taxon>Sordariales</taxon>
        <taxon>Podosporaceae</taxon>
        <taxon>Podospora</taxon>
    </lineage>
</organism>
<keyword evidence="6" id="KW-1133">Transmembrane helix</keyword>
<keyword evidence="5" id="KW-0560">Oxidoreductase</keyword>
<evidence type="ECO:0000256" key="4">
    <source>
        <dbReference type="ARBA" id="ARBA00022857"/>
    </source>
</evidence>
<proteinExistence type="inferred from homology"/>
<name>A0ABY6SM97_PODCO</name>
<keyword evidence="8" id="KW-1185">Reference proteome</keyword>
<dbReference type="EMBL" id="LR026970">
    <property type="protein sequence ID" value="VBB87302.1"/>
    <property type="molecule type" value="Genomic_DNA"/>
</dbReference>
<evidence type="ECO:0000256" key="2">
    <source>
        <dbReference type="ARBA" id="ARBA00022630"/>
    </source>
</evidence>
<dbReference type="InterPro" id="IPR000960">
    <property type="entry name" value="Flavin_mOase"/>
</dbReference>
<comment type="similarity">
    <text evidence="1">Belongs to the FMO family.</text>
</comment>